<comment type="caution">
    <text evidence="3">The sequence shown here is derived from an EMBL/GenBank/DDBJ whole genome shotgun (WGS) entry which is preliminary data.</text>
</comment>
<dbReference type="AlphaFoldDB" id="A0A9W9K2G1"/>
<dbReference type="GeneID" id="81360321"/>
<accession>A0A9W9K2G1</accession>
<evidence type="ECO:0000313" key="4">
    <source>
        <dbReference type="Proteomes" id="UP001149074"/>
    </source>
</evidence>
<sequence>MPTNSGITTDATTGQRYIPSSVRADGSTRREIKVKPGYKPPEDVELYRNRGAAAWKSRGRGGVPGAETVSSGDDKEKAAQSATSIKNAKRREAKQKAKENEAADNATEKKGTDSDNWRAQAPAPTPKKDEQPVEDPVDAEAEKEKKARNLKKKLRQARDLKEKKTQGESLLPEQLEKVIKIQELVRQLDLLGFDSNGEKKESSGKDMV</sequence>
<dbReference type="OrthoDB" id="21625at2759"/>
<dbReference type="SUPFAM" id="SSF101931">
    <property type="entry name" value="Pym (Within the bgcn gene intron protein, WIBG), N-terminal domain"/>
    <property type="match status" value="1"/>
</dbReference>
<dbReference type="InterPro" id="IPR039333">
    <property type="entry name" value="PYM1"/>
</dbReference>
<dbReference type="Pfam" id="PF09282">
    <property type="entry name" value="Mago-bind"/>
    <property type="match status" value="1"/>
</dbReference>
<proteinExistence type="predicted"/>
<organism evidence="3 4">
    <name type="scientific">Penicillium argentinense</name>
    <dbReference type="NCBI Taxonomy" id="1131581"/>
    <lineage>
        <taxon>Eukaryota</taxon>
        <taxon>Fungi</taxon>
        <taxon>Dikarya</taxon>
        <taxon>Ascomycota</taxon>
        <taxon>Pezizomycotina</taxon>
        <taxon>Eurotiomycetes</taxon>
        <taxon>Eurotiomycetidae</taxon>
        <taxon>Eurotiales</taxon>
        <taxon>Aspergillaceae</taxon>
        <taxon>Penicillium</taxon>
    </lineage>
</organism>
<keyword evidence="4" id="KW-1185">Reference proteome</keyword>
<feature type="compositionally biased region" description="Basic and acidic residues" evidence="1">
    <location>
        <begin position="26"/>
        <end position="48"/>
    </location>
</feature>
<dbReference type="Proteomes" id="UP001149074">
    <property type="component" value="Unassembled WGS sequence"/>
</dbReference>
<dbReference type="EMBL" id="JAPQKI010000009">
    <property type="protein sequence ID" value="KAJ5090166.1"/>
    <property type="molecule type" value="Genomic_DNA"/>
</dbReference>
<dbReference type="GO" id="GO:1903259">
    <property type="term" value="P:exon-exon junction complex disassembly"/>
    <property type="evidence" value="ECO:0007669"/>
    <property type="project" value="InterPro"/>
</dbReference>
<dbReference type="GO" id="GO:0003723">
    <property type="term" value="F:RNA binding"/>
    <property type="evidence" value="ECO:0007669"/>
    <property type="project" value="TreeGrafter"/>
</dbReference>
<name>A0A9W9K2G1_9EURO</name>
<gene>
    <name evidence="3" type="ORF">N7532_008850</name>
</gene>
<feature type="domain" description="WIBG Mago-binding" evidence="2">
    <location>
        <begin position="14"/>
        <end position="40"/>
    </location>
</feature>
<dbReference type="RefSeq" id="XP_056472148.1">
    <property type="nucleotide sequence ID" value="XM_056621342.1"/>
</dbReference>
<dbReference type="GO" id="GO:0035145">
    <property type="term" value="C:exon-exon junction complex"/>
    <property type="evidence" value="ECO:0007669"/>
    <property type="project" value="TreeGrafter"/>
</dbReference>
<dbReference type="GO" id="GO:0005737">
    <property type="term" value="C:cytoplasm"/>
    <property type="evidence" value="ECO:0007669"/>
    <property type="project" value="TreeGrafter"/>
</dbReference>
<evidence type="ECO:0000313" key="3">
    <source>
        <dbReference type="EMBL" id="KAJ5090166.1"/>
    </source>
</evidence>
<reference evidence="3" key="1">
    <citation type="submission" date="2022-11" db="EMBL/GenBank/DDBJ databases">
        <authorList>
            <person name="Petersen C."/>
        </authorList>
    </citation>
    <scope>NUCLEOTIDE SEQUENCE</scope>
    <source>
        <strain evidence="3">IBT 30761</strain>
    </source>
</reference>
<dbReference type="SMART" id="SM01273">
    <property type="entry name" value="Mago-bind"/>
    <property type="match status" value="1"/>
</dbReference>
<evidence type="ECO:0000256" key="1">
    <source>
        <dbReference type="SAM" id="MobiDB-lite"/>
    </source>
</evidence>
<feature type="compositionally biased region" description="Basic and acidic residues" evidence="1">
    <location>
        <begin position="156"/>
        <end position="166"/>
    </location>
</feature>
<reference evidence="3" key="2">
    <citation type="journal article" date="2023" name="IMA Fungus">
        <title>Comparative genomic study of the Penicillium genus elucidates a diverse pangenome and 15 lateral gene transfer events.</title>
        <authorList>
            <person name="Petersen C."/>
            <person name="Sorensen T."/>
            <person name="Nielsen M.R."/>
            <person name="Sondergaard T.E."/>
            <person name="Sorensen J.L."/>
            <person name="Fitzpatrick D.A."/>
            <person name="Frisvad J.C."/>
            <person name="Nielsen K.L."/>
        </authorList>
    </citation>
    <scope>NUCLEOTIDE SEQUENCE</scope>
    <source>
        <strain evidence="3">IBT 30761</strain>
    </source>
</reference>
<evidence type="ECO:0000259" key="2">
    <source>
        <dbReference type="SMART" id="SM01273"/>
    </source>
</evidence>
<feature type="compositionally biased region" description="Polar residues" evidence="1">
    <location>
        <begin position="1"/>
        <end position="15"/>
    </location>
</feature>
<feature type="region of interest" description="Disordered" evidence="1">
    <location>
        <begin position="1"/>
        <end position="167"/>
    </location>
</feature>
<feature type="compositionally biased region" description="Basic and acidic residues" evidence="1">
    <location>
        <begin position="94"/>
        <end position="116"/>
    </location>
</feature>
<protein>
    <submittedName>
        <fullName evidence="3">Exon junction complex Pym</fullName>
    </submittedName>
</protein>
<dbReference type="InterPro" id="IPR015362">
    <property type="entry name" value="WIBG_mago-bd"/>
</dbReference>
<dbReference type="PANTHER" id="PTHR22959:SF0">
    <property type="entry name" value="PARTNER OF Y14 AND MAGO"/>
    <property type="match status" value="1"/>
</dbReference>
<dbReference type="PANTHER" id="PTHR22959">
    <property type="entry name" value="PYM PROTEIN"/>
    <property type="match status" value="1"/>
</dbReference>
<dbReference type="InterPro" id="IPR036348">
    <property type="entry name" value="WIBG_N_sf"/>
</dbReference>